<feature type="transmembrane region" description="Helical" evidence="1">
    <location>
        <begin position="116"/>
        <end position="135"/>
    </location>
</feature>
<evidence type="ECO:0000313" key="3">
    <source>
        <dbReference type="EMBL" id="PLT72000.1"/>
    </source>
</evidence>
<feature type="transmembrane region" description="Helical" evidence="1">
    <location>
        <begin position="155"/>
        <end position="173"/>
    </location>
</feature>
<feature type="transmembrane region" description="Helical" evidence="1">
    <location>
        <begin position="185"/>
        <end position="207"/>
    </location>
</feature>
<sequence>MLEIISICLNIITIGLTIYELFSKKSSNDTKQYIQNNIIQQINPKYDINVSSAPTCKLDSVAIKNMRWKSERITQSAVILIYVSMAINFVNFIKRNTIHSVTDLTAIVYIPVRNTMIQLSIILILLCIIFIVRGWNKQQSLFSNLMSMKYFTLKIVVDIFAIAGLALVDYSLLEKINTNIHNTFYLMNIIGWPFLFIFQLFWIHHTVLKIYKLVPLSNTYEEREKQLFAFLPVYIISILLFGLTIYTKFF</sequence>
<keyword evidence="1" id="KW-0472">Membrane</keyword>
<dbReference type="EMBL" id="NIHT01000044">
    <property type="protein sequence ID" value="PLT70738.1"/>
    <property type="molecule type" value="Genomic_DNA"/>
</dbReference>
<keyword evidence="1" id="KW-1133">Transmembrane helix</keyword>
<protein>
    <submittedName>
        <fullName evidence="2">Uncharacterized protein</fullName>
    </submittedName>
</protein>
<feature type="transmembrane region" description="Helical" evidence="1">
    <location>
        <begin position="227"/>
        <end position="246"/>
    </location>
</feature>
<organism evidence="2 5">
    <name type="scientific">Mediterraneibacter gnavus</name>
    <name type="common">Ruminococcus gnavus</name>
    <dbReference type="NCBI Taxonomy" id="33038"/>
    <lineage>
        <taxon>Bacteria</taxon>
        <taxon>Bacillati</taxon>
        <taxon>Bacillota</taxon>
        <taxon>Clostridia</taxon>
        <taxon>Lachnospirales</taxon>
        <taxon>Lachnospiraceae</taxon>
        <taxon>Mediterraneibacter</taxon>
    </lineage>
</organism>
<reference evidence="4 5" key="1">
    <citation type="journal article" date="2017" name="Genome Med.">
        <title>A novel Ruminococcus gnavus clade enriched in inflammatory bowel disease patients.</title>
        <authorList>
            <person name="Hall A.B."/>
            <person name="Yassour M."/>
            <person name="Sauk J."/>
            <person name="Garner A."/>
            <person name="Jiang X."/>
            <person name="Arthur T."/>
            <person name="Lagoudas G.K."/>
            <person name="Vatanen T."/>
            <person name="Fornelos N."/>
            <person name="Wilson R."/>
            <person name="Bertha M."/>
            <person name="Cohen M."/>
            <person name="Garber J."/>
            <person name="Khalili H."/>
            <person name="Gevers D."/>
            <person name="Ananthakrishnan A.N."/>
            <person name="Kugathasan S."/>
            <person name="Lander E.S."/>
            <person name="Blainey P."/>
            <person name="Vlamakis H."/>
            <person name="Xavier R.J."/>
            <person name="Huttenhower C."/>
        </authorList>
    </citation>
    <scope>NUCLEOTIDE SEQUENCE [LARGE SCALE GENOMIC DNA]</scope>
    <source>
        <strain evidence="3 4">RJX1124</strain>
        <strain evidence="2 5">RJX1125</strain>
    </source>
</reference>
<dbReference type="EMBL" id="NIHS01000016">
    <property type="protein sequence ID" value="PLT72000.1"/>
    <property type="molecule type" value="Genomic_DNA"/>
</dbReference>
<name>A0A2N5P6I0_MEDGN</name>
<dbReference type="RefSeq" id="WP_101870828.1">
    <property type="nucleotide sequence ID" value="NZ_NIHS01000016.1"/>
</dbReference>
<dbReference type="AlphaFoldDB" id="A0A2N5P6I0"/>
<dbReference type="Proteomes" id="UP000234891">
    <property type="component" value="Unassembled WGS sequence"/>
</dbReference>
<comment type="caution">
    <text evidence="2">The sequence shown here is derived from an EMBL/GenBank/DDBJ whole genome shotgun (WGS) entry which is preliminary data.</text>
</comment>
<evidence type="ECO:0000313" key="5">
    <source>
        <dbReference type="Proteomes" id="UP000235093"/>
    </source>
</evidence>
<keyword evidence="1" id="KW-0812">Transmembrane</keyword>
<gene>
    <name evidence="2" type="ORF">CDL23_15490</name>
    <name evidence="3" type="ORF">CDL26_09935</name>
</gene>
<evidence type="ECO:0000313" key="4">
    <source>
        <dbReference type="Proteomes" id="UP000234891"/>
    </source>
</evidence>
<dbReference type="Proteomes" id="UP000235093">
    <property type="component" value="Unassembled WGS sequence"/>
</dbReference>
<evidence type="ECO:0000256" key="1">
    <source>
        <dbReference type="SAM" id="Phobius"/>
    </source>
</evidence>
<proteinExistence type="predicted"/>
<evidence type="ECO:0000313" key="2">
    <source>
        <dbReference type="EMBL" id="PLT70738.1"/>
    </source>
</evidence>
<feature type="transmembrane region" description="Helical" evidence="1">
    <location>
        <begin position="73"/>
        <end position="93"/>
    </location>
</feature>
<accession>A0A2N5P6I0</accession>